<keyword evidence="3" id="KW-1185">Reference proteome</keyword>
<evidence type="ECO:0000313" key="2">
    <source>
        <dbReference type="EMBL" id="EGR32417.1"/>
    </source>
</evidence>
<proteinExistence type="predicted"/>
<dbReference type="OrthoDB" id="5954824at2759"/>
<dbReference type="EMBL" id="GL983677">
    <property type="protein sequence ID" value="EGR32417.1"/>
    <property type="molecule type" value="Genomic_DNA"/>
</dbReference>
<protein>
    <recommendedName>
        <fullName evidence="1">FHA domain-containing protein</fullName>
    </recommendedName>
</protein>
<dbReference type="RefSeq" id="XP_004036403.1">
    <property type="nucleotide sequence ID" value="XM_004036355.1"/>
</dbReference>
<name>G0QQU1_ICHMU</name>
<dbReference type="PROSITE" id="PS50006">
    <property type="entry name" value="FHA_DOMAIN"/>
    <property type="match status" value="1"/>
</dbReference>
<evidence type="ECO:0000313" key="3">
    <source>
        <dbReference type="Proteomes" id="UP000008983"/>
    </source>
</evidence>
<dbReference type="Proteomes" id="UP000008983">
    <property type="component" value="Unassembled WGS sequence"/>
</dbReference>
<dbReference type="InterPro" id="IPR000253">
    <property type="entry name" value="FHA_dom"/>
</dbReference>
<reference evidence="2 3" key="1">
    <citation type="submission" date="2011-07" db="EMBL/GenBank/DDBJ databases">
        <authorList>
            <person name="Coyne R."/>
            <person name="Brami D."/>
            <person name="Johnson J."/>
            <person name="Hostetler J."/>
            <person name="Hannick L."/>
            <person name="Clark T."/>
            <person name="Cassidy-Hanley D."/>
            <person name="Inman J."/>
        </authorList>
    </citation>
    <scope>NUCLEOTIDE SEQUENCE [LARGE SCALE GENOMIC DNA]</scope>
    <source>
        <strain evidence="2 3">G5</strain>
    </source>
</reference>
<dbReference type="GeneID" id="14908576"/>
<sequence>MSDFKSMSTRVLQKIHQQNNIIIKGKNRYNNKKISKSLQRQQVELIVENYREIMQKSLLNDLNNILTTLCLGERNESTETITYTGPELVNVKKIQVDNFKNFSNENMRSALLDVEKKNEIYFSYLTKEIDEKKIKKQSLNQIQALQKALQIQIFDQNNQEINDISNLKQNDQFINIQEVPKSHISYFPKVSFALIKGRTWQYYMQKLQIIIGRSIVNNTEGKKNNAYWQVDLEVGDSKRISRQHAI</sequence>
<evidence type="ECO:0000259" key="1">
    <source>
        <dbReference type="PROSITE" id="PS50006"/>
    </source>
</evidence>
<organism evidence="2 3">
    <name type="scientific">Ichthyophthirius multifiliis</name>
    <name type="common">White spot disease agent</name>
    <name type="synonym">Ich</name>
    <dbReference type="NCBI Taxonomy" id="5932"/>
    <lineage>
        <taxon>Eukaryota</taxon>
        <taxon>Sar</taxon>
        <taxon>Alveolata</taxon>
        <taxon>Ciliophora</taxon>
        <taxon>Intramacronucleata</taxon>
        <taxon>Oligohymenophorea</taxon>
        <taxon>Hymenostomatida</taxon>
        <taxon>Ophryoglenina</taxon>
        <taxon>Ichthyophthirius</taxon>
    </lineage>
</organism>
<dbReference type="InParanoid" id="G0QQU1"/>
<dbReference type="eggNOG" id="KOG2294">
    <property type="taxonomic scope" value="Eukaryota"/>
</dbReference>
<feature type="domain" description="FHA" evidence="1">
    <location>
        <begin position="209"/>
        <end position="246"/>
    </location>
</feature>
<dbReference type="AlphaFoldDB" id="G0QQU1"/>
<accession>G0QQU1</accession>
<dbReference type="STRING" id="857967.G0QQU1"/>
<gene>
    <name evidence="2" type="ORF">IMG5_083860</name>
</gene>